<reference evidence="1" key="1">
    <citation type="submission" date="2016-12" db="EMBL/GenBank/DDBJ databases">
        <title>The new phylogeny of genus Mycobacterium.</title>
        <authorList>
            <person name="Tortoli E."/>
            <person name="Trovato A."/>
            <person name="Cirillo D.M."/>
        </authorList>
    </citation>
    <scope>NUCLEOTIDE SEQUENCE [LARGE SCALE GENOMIC DNA]</scope>
    <source>
        <strain evidence="1">DSM 45130</strain>
    </source>
</reference>
<comment type="caution">
    <text evidence="1">The sequence shown here is derived from an EMBL/GenBank/DDBJ whole genome shotgun (WGS) entry which is preliminary data.</text>
</comment>
<protein>
    <recommendedName>
        <fullName evidence="3">MarR family transcriptional regulator</fullName>
    </recommendedName>
</protein>
<dbReference type="PANTHER" id="PTHR36849:SF1">
    <property type="entry name" value="CYTOPLASMIC PROTEIN"/>
    <property type="match status" value="1"/>
</dbReference>
<dbReference type="EMBL" id="MVHS01000011">
    <property type="protein sequence ID" value="ORA71847.1"/>
    <property type="molecule type" value="Genomic_DNA"/>
</dbReference>
<dbReference type="OrthoDB" id="9790745at2"/>
<keyword evidence="2" id="KW-1185">Reference proteome</keyword>
<evidence type="ECO:0000313" key="1">
    <source>
        <dbReference type="EMBL" id="ORA71847.1"/>
    </source>
</evidence>
<accession>A0A1X0DHS1</accession>
<evidence type="ECO:0008006" key="3">
    <source>
        <dbReference type="Google" id="ProtNLM"/>
    </source>
</evidence>
<dbReference type="InterPro" id="IPR052552">
    <property type="entry name" value="YeaO-like"/>
</dbReference>
<dbReference type="Pfam" id="PF22752">
    <property type="entry name" value="DUF488-N3i"/>
    <property type="match status" value="1"/>
</dbReference>
<dbReference type="RefSeq" id="WP_083030105.1">
    <property type="nucleotide sequence ID" value="NZ_AP022618.1"/>
</dbReference>
<organism evidence="1 2">
    <name type="scientific">Mycolicibacterium insubricum</name>
    <dbReference type="NCBI Taxonomy" id="444597"/>
    <lineage>
        <taxon>Bacteria</taxon>
        <taxon>Bacillati</taxon>
        <taxon>Actinomycetota</taxon>
        <taxon>Actinomycetes</taxon>
        <taxon>Mycobacteriales</taxon>
        <taxon>Mycobacteriaceae</taxon>
        <taxon>Mycolicibacterium</taxon>
    </lineage>
</organism>
<evidence type="ECO:0000313" key="2">
    <source>
        <dbReference type="Proteomes" id="UP000192801"/>
    </source>
</evidence>
<dbReference type="STRING" id="444597.BST26_07325"/>
<dbReference type="PANTHER" id="PTHR36849">
    <property type="entry name" value="CYTOPLASMIC PROTEIN-RELATED"/>
    <property type="match status" value="1"/>
</dbReference>
<gene>
    <name evidence="1" type="ORF">BST26_07325</name>
</gene>
<proteinExistence type="predicted"/>
<dbReference type="AlphaFoldDB" id="A0A1X0DHS1"/>
<dbReference type="Proteomes" id="UP000192801">
    <property type="component" value="Unassembled WGS sequence"/>
</dbReference>
<sequence length="122" mass="13787">MGKVAPKVRIKRIYDDPAPDDGARVLVDRLWPRGISKERAELEEWCKQVAPSTELRKWYSHDPAKFAEFGKRYRAELTDPEHAEALAHLRELARGPQGLTLLTASRALDISEAAVLAELLNK</sequence>
<name>A0A1X0DHS1_9MYCO</name>